<organism evidence="2 3">
    <name type="scientific">Crocosphaera watsonii WH 0003</name>
    <dbReference type="NCBI Taxonomy" id="423471"/>
    <lineage>
        <taxon>Bacteria</taxon>
        <taxon>Bacillati</taxon>
        <taxon>Cyanobacteriota</taxon>
        <taxon>Cyanophyceae</taxon>
        <taxon>Oscillatoriophycideae</taxon>
        <taxon>Chroococcales</taxon>
        <taxon>Aphanothecaceae</taxon>
        <taxon>Crocosphaera</taxon>
    </lineage>
</organism>
<evidence type="ECO:0000256" key="1">
    <source>
        <dbReference type="SAM" id="MobiDB-lite"/>
    </source>
</evidence>
<dbReference type="AlphaFoldDB" id="G5IYJ3"/>
<dbReference type="Proteomes" id="UP000003477">
    <property type="component" value="Unassembled WGS sequence"/>
</dbReference>
<accession>G5IYJ3</accession>
<gene>
    <name evidence="2" type="ORF">CWATWH0003_0342</name>
</gene>
<feature type="compositionally biased region" description="Basic and acidic residues" evidence="1">
    <location>
        <begin position="9"/>
        <end position="38"/>
    </location>
</feature>
<evidence type="ECO:0000313" key="3">
    <source>
        <dbReference type="Proteomes" id="UP000003477"/>
    </source>
</evidence>
<dbReference type="PATRIC" id="fig|423471.3.peg.313"/>
<reference evidence="2 3" key="1">
    <citation type="journal article" date="2011" name="Front. Microbiol.">
        <title>Two Strains of Crocosphaera watsonii with Highly Conserved Genomes are Distinguished by Strain-Specific Features.</title>
        <authorList>
            <person name="Bench S.R."/>
            <person name="Ilikchyan I.N."/>
            <person name="Tripp H.J."/>
            <person name="Zehr J.P."/>
        </authorList>
    </citation>
    <scope>NUCLEOTIDE SEQUENCE [LARGE SCALE GENOMIC DNA]</scope>
    <source>
        <strain evidence="2 3">WH 0003</strain>
    </source>
</reference>
<feature type="region of interest" description="Disordered" evidence="1">
    <location>
        <begin position="1"/>
        <end position="38"/>
    </location>
</feature>
<dbReference type="EMBL" id="AESD01000057">
    <property type="protein sequence ID" value="EHJ15004.1"/>
    <property type="molecule type" value="Genomic_DNA"/>
</dbReference>
<sequence>MANPLMENKSFRLGEDGGMGRRGDGEMGRRGDGEWGDP</sequence>
<comment type="caution">
    <text evidence="2">The sequence shown here is derived from an EMBL/GenBank/DDBJ whole genome shotgun (WGS) entry which is preliminary data.</text>
</comment>
<evidence type="ECO:0000313" key="2">
    <source>
        <dbReference type="EMBL" id="EHJ15004.1"/>
    </source>
</evidence>
<protein>
    <submittedName>
        <fullName evidence="2">Uncharacterized protein</fullName>
    </submittedName>
</protein>
<proteinExistence type="predicted"/>
<name>G5IYJ3_CROWT</name>